<dbReference type="GO" id="GO:0016787">
    <property type="term" value="F:hydrolase activity"/>
    <property type="evidence" value="ECO:0007669"/>
    <property type="project" value="UniProtKB-KW"/>
</dbReference>
<dbReference type="HOGENOM" id="CLU_020336_7_2_1"/>
<dbReference type="STRING" id="1287681.M7SEG5"/>
<evidence type="ECO:0000313" key="5">
    <source>
        <dbReference type="Proteomes" id="UP000012174"/>
    </source>
</evidence>
<dbReference type="Gene3D" id="3.40.50.1820">
    <property type="entry name" value="alpha/beta hydrolase"/>
    <property type="match status" value="1"/>
</dbReference>
<proteinExistence type="inferred from homology"/>
<dbReference type="InterPro" id="IPR029058">
    <property type="entry name" value="AB_hydrolase_fold"/>
</dbReference>
<feature type="domain" description="AB hydrolase-1" evidence="3">
    <location>
        <begin position="1"/>
        <end position="262"/>
    </location>
</feature>
<dbReference type="eggNOG" id="KOG4178">
    <property type="taxonomic scope" value="Eukaryota"/>
</dbReference>
<keyword evidence="1 4" id="KW-0378">Hydrolase</keyword>
<dbReference type="PANTHER" id="PTHR43329">
    <property type="entry name" value="EPOXIDE HYDROLASE"/>
    <property type="match status" value="1"/>
</dbReference>
<evidence type="ECO:0000256" key="2">
    <source>
        <dbReference type="ARBA" id="ARBA00038334"/>
    </source>
</evidence>
<dbReference type="Pfam" id="PF00561">
    <property type="entry name" value="Abhydrolase_1"/>
    <property type="match status" value="1"/>
</dbReference>
<evidence type="ECO:0000313" key="4">
    <source>
        <dbReference type="EMBL" id="EMR62588.1"/>
    </source>
</evidence>
<dbReference type="InterPro" id="IPR000073">
    <property type="entry name" value="AB_hydrolase_1"/>
</dbReference>
<gene>
    <name evidence="4" type="ORF">UCREL1_10468</name>
</gene>
<name>M7SEG5_EUTLA</name>
<dbReference type="OMA" id="EFGQWDY"/>
<comment type="similarity">
    <text evidence="2">Belongs to the AB hydrolase superfamily. Epoxide hydrolase family.</text>
</comment>
<dbReference type="AlphaFoldDB" id="M7SEG5"/>
<dbReference type="OrthoDB" id="408373at2759"/>
<protein>
    <submittedName>
        <fullName evidence="4">Putative epoxide hydrolase protein</fullName>
    </submittedName>
</protein>
<evidence type="ECO:0000256" key="1">
    <source>
        <dbReference type="ARBA" id="ARBA00022801"/>
    </source>
</evidence>
<dbReference type="InterPro" id="IPR000639">
    <property type="entry name" value="Epox_hydrolase-like"/>
</dbReference>
<sequence>MPGHGKSDAHKEISEYSTERLVAGLLAVLGDTGRDQAVWVAHDWGSAVVSSFAAHYPEKCKALVLLSVPYRSIELGLDALVKTVDRDLYPAEQYPYGPWDYMRYYEENFEKSVAWFESDVAGFLKACYSKPDPGPPGARASTAVTRKQGGWAGGIPKPPAAADIKAESLIDQETYDELVAAFERTGFTPSCAYYMNHGANYAYNSNVPNDGELNVPVLFVQTTYDNTCEAKKSGFGDGMRKACKDLTELTLDAGHWGALERPRDVNAALARFLVEKLPAFWPVSWDGVSAEKPA</sequence>
<dbReference type="PRINTS" id="PR00412">
    <property type="entry name" value="EPOXHYDRLASE"/>
</dbReference>
<reference evidence="5" key="1">
    <citation type="journal article" date="2013" name="Genome Announc.">
        <title>Draft genome sequence of the grapevine dieback fungus Eutypa lata UCR-EL1.</title>
        <authorList>
            <person name="Blanco-Ulate B."/>
            <person name="Rolshausen P.E."/>
            <person name="Cantu D."/>
        </authorList>
    </citation>
    <scope>NUCLEOTIDE SEQUENCE [LARGE SCALE GENOMIC DNA]</scope>
    <source>
        <strain evidence="5">UCR-EL1</strain>
    </source>
</reference>
<organism evidence="4 5">
    <name type="scientific">Eutypa lata (strain UCR-EL1)</name>
    <name type="common">Grapevine dieback disease fungus</name>
    <name type="synonym">Eutypa armeniacae</name>
    <dbReference type="NCBI Taxonomy" id="1287681"/>
    <lineage>
        <taxon>Eukaryota</taxon>
        <taxon>Fungi</taxon>
        <taxon>Dikarya</taxon>
        <taxon>Ascomycota</taxon>
        <taxon>Pezizomycotina</taxon>
        <taxon>Sordariomycetes</taxon>
        <taxon>Xylariomycetidae</taxon>
        <taxon>Xylariales</taxon>
        <taxon>Diatrypaceae</taxon>
        <taxon>Eutypa</taxon>
    </lineage>
</organism>
<evidence type="ECO:0000259" key="3">
    <source>
        <dbReference type="Pfam" id="PF00561"/>
    </source>
</evidence>
<dbReference type="SUPFAM" id="SSF53474">
    <property type="entry name" value="alpha/beta-Hydrolases"/>
    <property type="match status" value="1"/>
</dbReference>
<dbReference type="KEGG" id="ela:UCREL1_10468"/>
<dbReference type="EMBL" id="KB707414">
    <property type="protein sequence ID" value="EMR62588.1"/>
    <property type="molecule type" value="Genomic_DNA"/>
</dbReference>
<keyword evidence="5" id="KW-1185">Reference proteome</keyword>
<accession>M7SEG5</accession>
<dbReference type="Proteomes" id="UP000012174">
    <property type="component" value="Unassembled WGS sequence"/>
</dbReference>